<dbReference type="Pfam" id="PF01522">
    <property type="entry name" value="Polysacc_deac_1"/>
    <property type="match status" value="1"/>
</dbReference>
<dbReference type="CDD" id="cd10918">
    <property type="entry name" value="CE4_NodB_like_5s_6s"/>
    <property type="match status" value="1"/>
</dbReference>
<comment type="subcellular location">
    <subcellularLocation>
        <location evidence="1">Secreted</location>
    </subcellularLocation>
</comment>
<dbReference type="PANTHER" id="PTHR34216">
    <property type="match status" value="1"/>
</dbReference>
<protein>
    <recommendedName>
        <fullName evidence="3">NodB homology domain-containing protein</fullName>
    </recommendedName>
</protein>
<accession>A0A1G2UQY3</accession>
<proteinExistence type="predicted"/>
<evidence type="ECO:0000259" key="3">
    <source>
        <dbReference type="PROSITE" id="PS51677"/>
    </source>
</evidence>
<organism evidence="4 5">
    <name type="scientific">Candidatus Zambryskibacteria bacterium RIFCSPLOWO2_12_FULL_39_16</name>
    <dbReference type="NCBI Taxonomy" id="1802775"/>
    <lineage>
        <taxon>Bacteria</taxon>
        <taxon>Candidatus Zambryskiibacteriota</taxon>
    </lineage>
</organism>
<dbReference type="InterPro" id="IPR051398">
    <property type="entry name" value="Polysacch_Deacetylase"/>
</dbReference>
<sequence length="269" mass="30761">MKSFLKKIGLYDAIKFCHNRYKYFLQKILKLIFNSNIVLIYHRVADVGSDPHKLCVSPKNFKEQIKYLKENFNIVPLYEVIQDLADGQIKSGSVAITFDDGYADTLHAALPILEKFGVPATIFVTVGSIGLPESFYWEKGTEIKDRGRCLTKEELIKLAEHPLIDIGAHTMTHPNMAKLDKKKQEEEIMLSKKRLEEIVNKNISLFAYPFGSKDSFTSETTRLVKNADFISAVSSKKEKVFNFSKLFAVPRINIRNCDLEEFKKIIETA</sequence>
<dbReference type="PANTHER" id="PTHR34216:SF3">
    <property type="entry name" value="POLY-BETA-1,6-N-ACETYL-D-GLUCOSAMINE N-DEACETYLASE"/>
    <property type="match status" value="1"/>
</dbReference>
<dbReference type="PROSITE" id="PS51677">
    <property type="entry name" value="NODB"/>
    <property type="match status" value="1"/>
</dbReference>
<comment type="caution">
    <text evidence="4">The sequence shown here is derived from an EMBL/GenBank/DDBJ whole genome shotgun (WGS) entry which is preliminary data.</text>
</comment>
<evidence type="ECO:0000256" key="1">
    <source>
        <dbReference type="ARBA" id="ARBA00004613"/>
    </source>
</evidence>
<gene>
    <name evidence="4" type="ORF">A3G46_01470</name>
</gene>
<dbReference type="AlphaFoldDB" id="A0A1G2UQY3"/>
<dbReference type="GO" id="GO:0005975">
    <property type="term" value="P:carbohydrate metabolic process"/>
    <property type="evidence" value="ECO:0007669"/>
    <property type="project" value="InterPro"/>
</dbReference>
<dbReference type="GO" id="GO:0005576">
    <property type="term" value="C:extracellular region"/>
    <property type="evidence" value="ECO:0007669"/>
    <property type="project" value="UniProtKB-SubCell"/>
</dbReference>
<evidence type="ECO:0000313" key="4">
    <source>
        <dbReference type="EMBL" id="OHB11764.1"/>
    </source>
</evidence>
<evidence type="ECO:0000313" key="5">
    <source>
        <dbReference type="Proteomes" id="UP000177276"/>
    </source>
</evidence>
<dbReference type="InterPro" id="IPR002509">
    <property type="entry name" value="NODB_dom"/>
</dbReference>
<dbReference type="InterPro" id="IPR011330">
    <property type="entry name" value="Glyco_hydro/deAcase_b/a-brl"/>
</dbReference>
<reference evidence="4 5" key="1">
    <citation type="journal article" date="2016" name="Nat. Commun.">
        <title>Thousands of microbial genomes shed light on interconnected biogeochemical processes in an aquifer system.</title>
        <authorList>
            <person name="Anantharaman K."/>
            <person name="Brown C.T."/>
            <person name="Hug L.A."/>
            <person name="Sharon I."/>
            <person name="Castelle C.J."/>
            <person name="Probst A.J."/>
            <person name="Thomas B.C."/>
            <person name="Singh A."/>
            <person name="Wilkins M.J."/>
            <person name="Karaoz U."/>
            <person name="Brodie E.L."/>
            <person name="Williams K.H."/>
            <person name="Hubbard S.S."/>
            <person name="Banfield J.F."/>
        </authorList>
    </citation>
    <scope>NUCLEOTIDE SEQUENCE [LARGE SCALE GENOMIC DNA]</scope>
</reference>
<dbReference type="EMBL" id="MHWS01000022">
    <property type="protein sequence ID" value="OHB11764.1"/>
    <property type="molecule type" value="Genomic_DNA"/>
</dbReference>
<dbReference type="Proteomes" id="UP000177276">
    <property type="component" value="Unassembled WGS sequence"/>
</dbReference>
<dbReference type="Gene3D" id="3.20.20.370">
    <property type="entry name" value="Glycoside hydrolase/deacetylase"/>
    <property type="match status" value="1"/>
</dbReference>
<evidence type="ECO:0000256" key="2">
    <source>
        <dbReference type="ARBA" id="ARBA00022729"/>
    </source>
</evidence>
<feature type="domain" description="NodB homology" evidence="3">
    <location>
        <begin position="92"/>
        <end position="269"/>
    </location>
</feature>
<name>A0A1G2UQY3_9BACT</name>
<dbReference type="SUPFAM" id="SSF88713">
    <property type="entry name" value="Glycoside hydrolase/deacetylase"/>
    <property type="match status" value="1"/>
</dbReference>
<keyword evidence="2" id="KW-0732">Signal</keyword>
<dbReference type="GO" id="GO:0016810">
    <property type="term" value="F:hydrolase activity, acting on carbon-nitrogen (but not peptide) bonds"/>
    <property type="evidence" value="ECO:0007669"/>
    <property type="project" value="InterPro"/>
</dbReference>